<accession>A0A392UR88</accession>
<keyword evidence="3" id="KW-0413">Isomerase</keyword>
<dbReference type="InterPro" id="IPR016089">
    <property type="entry name" value="Chalcone_isomerase_bundle_sf"/>
</dbReference>
<evidence type="ECO:0000313" key="4">
    <source>
        <dbReference type="Proteomes" id="UP000265520"/>
    </source>
</evidence>
<comment type="similarity">
    <text evidence="1">Belongs to the chalcone isomerase family.</text>
</comment>
<sequence>SAVIENKLLSQAVLESMIGAHGVSPAAKQSLATRLSELFNEVGDANN</sequence>
<dbReference type="InterPro" id="IPR036298">
    <property type="entry name" value="Chalcone_isomerase_sf"/>
</dbReference>
<comment type="caution">
    <text evidence="3">The sequence shown here is derived from an EMBL/GenBank/DDBJ whole genome shotgun (WGS) entry which is preliminary data.</text>
</comment>
<organism evidence="3 4">
    <name type="scientific">Trifolium medium</name>
    <dbReference type="NCBI Taxonomy" id="97028"/>
    <lineage>
        <taxon>Eukaryota</taxon>
        <taxon>Viridiplantae</taxon>
        <taxon>Streptophyta</taxon>
        <taxon>Embryophyta</taxon>
        <taxon>Tracheophyta</taxon>
        <taxon>Spermatophyta</taxon>
        <taxon>Magnoliopsida</taxon>
        <taxon>eudicotyledons</taxon>
        <taxon>Gunneridae</taxon>
        <taxon>Pentapetalae</taxon>
        <taxon>rosids</taxon>
        <taxon>fabids</taxon>
        <taxon>Fabales</taxon>
        <taxon>Fabaceae</taxon>
        <taxon>Papilionoideae</taxon>
        <taxon>50 kb inversion clade</taxon>
        <taxon>NPAAA clade</taxon>
        <taxon>Hologalegina</taxon>
        <taxon>IRL clade</taxon>
        <taxon>Trifolieae</taxon>
        <taxon>Trifolium</taxon>
    </lineage>
</organism>
<dbReference type="EMBL" id="LXQA010878324">
    <property type="protein sequence ID" value="MCI75257.1"/>
    <property type="molecule type" value="Genomic_DNA"/>
</dbReference>
<dbReference type="SUPFAM" id="SSF54626">
    <property type="entry name" value="Chalcone isomerase"/>
    <property type="match status" value="1"/>
</dbReference>
<dbReference type="Pfam" id="PF02431">
    <property type="entry name" value="Chalcone"/>
    <property type="match status" value="1"/>
</dbReference>
<feature type="domain" description="Chalcone isomerase" evidence="2">
    <location>
        <begin position="1"/>
        <end position="38"/>
    </location>
</feature>
<dbReference type="InterPro" id="IPR044164">
    <property type="entry name" value="CFI"/>
</dbReference>
<feature type="non-terminal residue" evidence="3">
    <location>
        <position position="1"/>
    </location>
</feature>
<reference evidence="3 4" key="1">
    <citation type="journal article" date="2018" name="Front. Plant Sci.">
        <title>Red Clover (Trifolium pratense) and Zigzag Clover (T. medium) - A Picture of Genomic Similarities and Differences.</title>
        <authorList>
            <person name="Dluhosova J."/>
            <person name="Istvanek J."/>
            <person name="Nedelnik J."/>
            <person name="Repkova J."/>
        </authorList>
    </citation>
    <scope>NUCLEOTIDE SEQUENCE [LARGE SCALE GENOMIC DNA]</scope>
    <source>
        <strain evidence="4">cv. 10/8</strain>
        <tissue evidence="3">Leaf</tissue>
    </source>
</reference>
<name>A0A392UR88_9FABA</name>
<evidence type="ECO:0000313" key="3">
    <source>
        <dbReference type="EMBL" id="MCI75257.1"/>
    </source>
</evidence>
<dbReference type="GO" id="GO:0009813">
    <property type="term" value="P:flavonoid biosynthetic process"/>
    <property type="evidence" value="ECO:0007669"/>
    <property type="project" value="UniProtKB-UniPathway"/>
</dbReference>
<dbReference type="Proteomes" id="UP000265520">
    <property type="component" value="Unassembled WGS sequence"/>
</dbReference>
<dbReference type="AlphaFoldDB" id="A0A392UR88"/>
<dbReference type="UniPathway" id="UPA00154"/>
<dbReference type="GO" id="GO:0045430">
    <property type="term" value="F:chalcone isomerase activity"/>
    <property type="evidence" value="ECO:0007669"/>
    <property type="project" value="InterPro"/>
</dbReference>
<dbReference type="PANTHER" id="PTHR28039">
    <property type="entry name" value="CHALCONE--FLAVONONE ISOMERASE 1-RELATED"/>
    <property type="match status" value="1"/>
</dbReference>
<dbReference type="InterPro" id="IPR016087">
    <property type="entry name" value="Chalcone_isomerase"/>
</dbReference>
<protein>
    <recommendedName>
        <fullName evidence="1">Chalcone-flavonone isomerase family protein</fullName>
    </recommendedName>
</protein>
<proteinExistence type="inferred from homology"/>
<dbReference type="PANTHER" id="PTHR28039:SF8">
    <property type="entry name" value="CHALCONE--FLAVANONE ISOMERASE 1-RELATED"/>
    <property type="match status" value="1"/>
</dbReference>
<keyword evidence="4" id="KW-1185">Reference proteome</keyword>
<dbReference type="Gene3D" id="1.10.890.20">
    <property type="match status" value="1"/>
</dbReference>
<evidence type="ECO:0000259" key="2">
    <source>
        <dbReference type="Pfam" id="PF02431"/>
    </source>
</evidence>
<evidence type="ECO:0000256" key="1">
    <source>
        <dbReference type="RuleBase" id="RU361158"/>
    </source>
</evidence>